<proteinExistence type="predicted"/>
<keyword evidence="4" id="KW-1185">Reference proteome</keyword>
<feature type="chain" id="PRO_5045595739" evidence="2">
    <location>
        <begin position="20"/>
        <end position="84"/>
    </location>
</feature>
<feature type="region of interest" description="Disordered" evidence="1">
    <location>
        <begin position="22"/>
        <end position="84"/>
    </location>
</feature>
<dbReference type="EMBL" id="BAABHB010000006">
    <property type="protein sequence ID" value="GAA4409952.1"/>
    <property type="molecule type" value="Genomic_DNA"/>
</dbReference>
<name>A0ABP8KM88_9BACT</name>
<feature type="compositionally biased region" description="Polar residues" evidence="1">
    <location>
        <begin position="22"/>
        <end position="41"/>
    </location>
</feature>
<feature type="signal peptide" evidence="2">
    <location>
        <begin position="1"/>
        <end position="19"/>
    </location>
</feature>
<evidence type="ECO:0000313" key="4">
    <source>
        <dbReference type="Proteomes" id="UP001500936"/>
    </source>
</evidence>
<evidence type="ECO:0000256" key="1">
    <source>
        <dbReference type="SAM" id="MobiDB-lite"/>
    </source>
</evidence>
<organism evidence="3 4">
    <name type="scientific">Nibrella viscosa</name>
    <dbReference type="NCBI Taxonomy" id="1084524"/>
    <lineage>
        <taxon>Bacteria</taxon>
        <taxon>Pseudomonadati</taxon>
        <taxon>Bacteroidota</taxon>
        <taxon>Cytophagia</taxon>
        <taxon>Cytophagales</taxon>
        <taxon>Spirosomataceae</taxon>
        <taxon>Nibrella</taxon>
    </lineage>
</organism>
<comment type="caution">
    <text evidence="3">The sequence shown here is derived from an EMBL/GenBank/DDBJ whole genome shotgun (WGS) entry which is preliminary data.</text>
</comment>
<dbReference type="RefSeq" id="WP_345269048.1">
    <property type="nucleotide sequence ID" value="NZ_BAABHB010000006.1"/>
</dbReference>
<reference evidence="4" key="1">
    <citation type="journal article" date="2019" name="Int. J. Syst. Evol. Microbiol.">
        <title>The Global Catalogue of Microorganisms (GCM) 10K type strain sequencing project: providing services to taxonomists for standard genome sequencing and annotation.</title>
        <authorList>
            <consortium name="The Broad Institute Genomics Platform"/>
            <consortium name="The Broad Institute Genome Sequencing Center for Infectious Disease"/>
            <person name="Wu L."/>
            <person name="Ma J."/>
        </authorList>
    </citation>
    <scope>NUCLEOTIDE SEQUENCE [LARGE SCALE GENOMIC DNA]</scope>
    <source>
        <strain evidence="4">JCM 17925</strain>
    </source>
</reference>
<protein>
    <submittedName>
        <fullName evidence="3">Uncharacterized protein</fullName>
    </submittedName>
</protein>
<sequence>MKKLMILSWLLMVGLSGFAQGVNSTRQAPRPPRTTNHNQQAMEKAQQKRQKARDARLSASDTLQQFRLRPDSLRRGGAMKVDTL</sequence>
<accession>A0ABP8KM88</accession>
<dbReference type="Proteomes" id="UP001500936">
    <property type="component" value="Unassembled WGS sequence"/>
</dbReference>
<evidence type="ECO:0000256" key="2">
    <source>
        <dbReference type="SAM" id="SignalP"/>
    </source>
</evidence>
<evidence type="ECO:0000313" key="3">
    <source>
        <dbReference type="EMBL" id="GAA4409952.1"/>
    </source>
</evidence>
<gene>
    <name evidence="3" type="ORF">GCM10023187_33970</name>
</gene>
<keyword evidence="2" id="KW-0732">Signal</keyword>